<evidence type="ECO:0000313" key="3">
    <source>
        <dbReference type="Proteomes" id="UP000654452"/>
    </source>
</evidence>
<dbReference type="EMBL" id="JAEPIV010000070">
    <property type="protein sequence ID" value="MBK4723547.1"/>
    <property type="molecule type" value="Genomic_DNA"/>
</dbReference>
<sequence>MPRHRLLPDTELRRLLGIPADRDALARRFTLTPSVQDLVLTRRGAANRLGFAVQLALLRHSGRALAQIEEPLDALVAWIATQIHVPAHLFTDYARRPQTMTDHARQLAAMLGLRPSTNLDLPFMIEAAAQAAWTTNRPEPIVTAIVSALRSQNFILPA</sequence>
<comment type="caution">
    <text evidence="2">The sequence shown here is derived from an EMBL/GenBank/DDBJ whole genome shotgun (WGS) entry which is preliminary data.</text>
</comment>
<dbReference type="Proteomes" id="UP000654452">
    <property type="component" value="Unassembled WGS sequence"/>
</dbReference>
<dbReference type="InterPro" id="IPR025296">
    <property type="entry name" value="DUF4158"/>
</dbReference>
<name>A0ABS1I905_9PROT</name>
<accession>A0ABS1I905</accession>
<protein>
    <submittedName>
        <fullName evidence="2">DUF4158 domain-containing protein</fullName>
    </submittedName>
</protein>
<keyword evidence="3" id="KW-1185">Reference proteome</keyword>
<feature type="domain" description="DUF4158" evidence="1">
    <location>
        <begin position="6"/>
        <end position="158"/>
    </location>
</feature>
<evidence type="ECO:0000313" key="2">
    <source>
        <dbReference type="EMBL" id="MBK4723547.1"/>
    </source>
</evidence>
<dbReference type="RefSeq" id="WP_200487882.1">
    <property type="nucleotide sequence ID" value="NZ_JAEPIV010000070.1"/>
</dbReference>
<gene>
    <name evidence="2" type="ORF">JJL56_32420</name>
</gene>
<proteinExistence type="predicted"/>
<evidence type="ECO:0000259" key="1">
    <source>
        <dbReference type="Pfam" id="PF13700"/>
    </source>
</evidence>
<reference evidence="2 3" key="1">
    <citation type="submission" date="2021-01" db="EMBL/GenBank/DDBJ databases">
        <title>Azospirillum sp. YIM DDC1 draft genome.</title>
        <authorList>
            <person name="Wang Y.-X."/>
        </authorList>
    </citation>
    <scope>NUCLEOTIDE SEQUENCE [LARGE SCALE GENOMIC DNA]</scope>
    <source>
        <strain evidence="2 3">YIM DDC1</strain>
    </source>
</reference>
<dbReference type="Pfam" id="PF13700">
    <property type="entry name" value="DUF4158"/>
    <property type="match status" value="1"/>
</dbReference>
<organism evidence="2 3">
    <name type="scientific">Azospirillum aestuarii</name>
    <dbReference type="NCBI Taxonomy" id="2802052"/>
    <lineage>
        <taxon>Bacteria</taxon>
        <taxon>Pseudomonadati</taxon>
        <taxon>Pseudomonadota</taxon>
        <taxon>Alphaproteobacteria</taxon>
        <taxon>Rhodospirillales</taxon>
        <taxon>Azospirillaceae</taxon>
        <taxon>Azospirillum</taxon>
    </lineage>
</organism>